<keyword evidence="2" id="KW-1185">Reference proteome</keyword>
<accession>E0SGF6</accession>
<evidence type="ECO:0000313" key="1">
    <source>
        <dbReference type="EMBL" id="ADM96442.1"/>
    </source>
</evidence>
<name>E0SGF6_DICD3</name>
<dbReference type="STRING" id="198628.Dda3937_00223"/>
<evidence type="ECO:0000313" key="2">
    <source>
        <dbReference type="Proteomes" id="UP000006859"/>
    </source>
</evidence>
<dbReference type="Proteomes" id="UP000006859">
    <property type="component" value="Chromosome"/>
</dbReference>
<dbReference type="KEGG" id="ddd:Dda3937_00223"/>
<dbReference type="HOGENOM" id="CLU_2698715_0_0_6"/>
<gene>
    <name evidence="1" type="ordered locus">Dda3937_00223</name>
</gene>
<reference evidence="1 2" key="1">
    <citation type="journal article" date="2011" name="J. Bacteriol.">
        <title>Genome sequence of the plant-pathogenic bacterium Dickeya dadantii 3937.</title>
        <authorList>
            <person name="Glasner J.D."/>
            <person name="Yang C.H."/>
            <person name="Reverchon S."/>
            <person name="Hugouvieux-Cotte-Pattat N."/>
            <person name="Condemine G."/>
            <person name="Bohin J.P."/>
            <person name="Van Gijsegem F."/>
            <person name="Yang S."/>
            <person name="Franza T."/>
            <person name="Expert D."/>
            <person name="Plunkett G. III"/>
            <person name="San Francisco M.J."/>
            <person name="Charkowski A.O."/>
            <person name="Py B."/>
            <person name="Bell K."/>
            <person name="Rauscher L."/>
            <person name="Rodriguez-Palenzuela P."/>
            <person name="Toussaint A."/>
            <person name="Holeva M.C."/>
            <person name="He S.Y."/>
            <person name="Douet V."/>
            <person name="Boccara M."/>
            <person name="Blanco C."/>
            <person name="Toth I."/>
            <person name="Anderson B.D."/>
            <person name="Biehl B.S."/>
            <person name="Mau B."/>
            <person name="Flynn S.M."/>
            <person name="Barras F."/>
            <person name="Lindeberg M."/>
            <person name="Birch P.R."/>
            <person name="Tsuyumu S."/>
            <person name="Shi X."/>
            <person name="Hibbing M."/>
            <person name="Yap M.N."/>
            <person name="Carpentier M."/>
            <person name="Dassa E."/>
            <person name="Umehara M."/>
            <person name="Kim J.F."/>
            <person name="Rusch M."/>
            <person name="Soni P."/>
            <person name="Mayhew G.F."/>
            <person name="Fouts D.E."/>
            <person name="Gill S.R."/>
            <person name="Blattner F.R."/>
            <person name="Keen N.T."/>
            <person name="Perna N.T."/>
        </authorList>
    </citation>
    <scope>NUCLEOTIDE SEQUENCE [LARGE SCALE GENOMIC DNA]</scope>
    <source>
        <strain evidence="1 2">3937</strain>
    </source>
</reference>
<organism evidence="1 2">
    <name type="scientific">Dickeya dadantii (strain 3937)</name>
    <name type="common">Erwinia chrysanthemi (strain 3937)</name>
    <dbReference type="NCBI Taxonomy" id="198628"/>
    <lineage>
        <taxon>Bacteria</taxon>
        <taxon>Pseudomonadati</taxon>
        <taxon>Pseudomonadota</taxon>
        <taxon>Gammaproteobacteria</taxon>
        <taxon>Enterobacterales</taxon>
        <taxon>Pectobacteriaceae</taxon>
        <taxon>Dickeya</taxon>
    </lineage>
</organism>
<dbReference type="EMBL" id="CP002038">
    <property type="protein sequence ID" value="ADM96442.1"/>
    <property type="molecule type" value="Genomic_DNA"/>
</dbReference>
<dbReference type="AlphaFoldDB" id="E0SGF6"/>
<sequence>MGDAGLPDRVARHDVDSRRGFLSVHAGWEAAAPMASFGSGCISPRTVTTARPPGDGQFGDVRGGTHAIVSSLY</sequence>
<protein>
    <submittedName>
        <fullName evidence="1">Uncharacterized protein</fullName>
    </submittedName>
</protein>
<proteinExistence type="predicted"/>